<dbReference type="Proteomes" id="UP000887577">
    <property type="component" value="Unplaced"/>
</dbReference>
<evidence type="ECO:0000313" key="4">
    <source>
        <dbReference type="WBParaSite" id="PSU_v2.g284.t1"/>
    </source>
</evidence>
<keyword evidence="2" id="KW-0472">Membrane</keyword>
<accession>A0A914YRP2</accession>
<keyword evidence="3" id="KW-1185">Reference proteome</keyword>
<sequence length="96" mass="10277">MSTTSASEDTISSSSASSTGPTQVEKKEPLAVEAEDYVFDQYDKFYMAPPTAGLLHYRTAAIICGIAEVAVLIGATLTLVLEEHAFDILLPAGFKY</sequence>
<organism evidence="3 4">
    <name type="scientific">Panagrolaimus superbus</name>
    <dbReference type="NCBI Taxonomy" id="310955"/>
    <lineage>
        <taxon>Eukaryota</taxon>
        <taxon>Metazoa</taxon>
        <taxon>Ecdysozoa</taxon>
        <taxon>Nematoda</taxon>
        <taxon>Chromadorea</taxon>
        <taxon>Rhabditida</taxon>
        <taxon>Tylenchina</taxon>
        <taxon>Panagrolaimomorpha</taxon>
        <taxon>Panagrolaimoidea</taxon>
        <taxon>Panagrolaimidae</taxon>
        <taxon>Panagrolaimus</taxon>
    </lineage>
</organism>
<feature type="transmembrane region" description="Helical" evidence="2">
    <location>
        <begin position="60"/>
        <end position="81"/>
    </location>
</feature>
<evidence type="ECO:0000256" key="1">
    <source>
        <dbReference type="SAM" id="MobiDB-lite"/>
    </source>
</evidence>
<evidence type="ECO:0000256" key="2">
    <source>
        <dbReference type="SAM" id="Phobius"/>
    </source>
</evidence>
<dbReference type="WBParaSite" id="PSU_v2.g284.t1">
    <property type="protein sequence ID" value="PSU_v2.g284.t1"/>
    <property type="gene ID" value="PSU_v2.g284"/>
</dbReference>
<protein>
    <submittedName>
        <fullName evidence="4">Uncharacterized protein</fullName>
    </submittedName>
</protein>
<evidence type="ECO:0000313" key="3">
    <source>
        <dbReference type="Proteomes" id="UP000887577"/>
    </source>
</evidence>
<keyword evidence="2" id="KW-0812">Transmembrane</keyword>
<dbReference type="AlphaFoldDB" id="A0A914YRP2"/>
<feature type="compositionally biased region" description="Low complexity" evidence="1">
    <location>
        <begin position="1"/>
        <end position="19"/>
    </location>
</feature>
<keyword evidence="2" id="KW-1133">Transmembrane helix</keyword>
<feature type="region of interest" description="Disordered" evidence="1">
    <location>
        <begin position="1"/>
        <end position="28"/>
    </location>
</feature>
<proteinExistence type="predicted"/>
<reference evidence="4" key="1">
    <citation type="submission" date="2022-11" db="UniProtKB">
        <authorList>
            <consortium name="WormBaseParasite"/>
        </authorList>
    </citation>
    <scope>IDENTIFICATION</scope>
</reference>
<name>A0A914YRP2_9BILA</name>